<dbReference type="OrthoDB" id="3066195at2759"/>
<organism evidence="2 3">
    <name type="scientific">Carassius auratus</name>
    <name type="common">Goldfish</name>
    <dbReference type="NCBI Taxonomy" id="7957"/>
    <lineage>
        <taxon>Eukaryota</taxon>
        <taxon>Metazoa</taxon>
        <taxon>Chordata</taxon>
        <taxon>Craniata</taxon>
        <taxon>Vertebrata</taxon>
        <taxon>Euteleostomi</taxon>
        <taxon>Actinopterygii</taxon>
        <taxon>Neopterygii</taxon>
        <taxon>Teleostei</taxon>
        <taxon>Ostariophysi</taxon>
        <taxon>Cypriniformes</taxon>
        <taxon>Cyprinidae</taxon>
        <taxon>Cyprininae</taxon>
        <taxon>Carassius</taxon>
    </lineage>
</organism>
<protein>
    <submittedName>
        <fullName evidence="3">Uncharacterized protein LOC113063363 isoform X1</fullName>
    </submittedName>
</protein>
<dbReference type="RefSeq" id="XP_026089470.1">
    <property type="nucleotide sequence ID" value="XM_026233685.1"/>
</dbReference>
<dbReference type="Proteomes" id="UP000515129">
    <property type="component" value="Chromosome 45"/>
</dbReference>
<keyword evidence="2" id="KW-1185">Reference proteome</keyword>
<dbReference type="Pfam" id="PF13873">
    <property type="entry name" value="Myb_DNA-bind_5"/>
    <property type="match status" value="1"/>
</dbReference>
<dbReference type="AlphaFoldDB" id="A0A6P6LY71"/>
<gene>
    <name evidence="3" type="primary">LOC113063363</name>
</gene>
<sequence>MGQSIYCGLPWQQKEKIEQRCSRQRNSVCYWKHMKNLKMSSPKKGNTAAINKAREKGWQEIADRLNASNLSEGKRTWQQVKIKYKNIVQNATKKKTEVAGTGGGPPPASFTPAEELALEINKGRPVLEGIEGGTSSKMISRSIRSEYIKDSVCCMDPPDIMLPWSQGEVMGVEEDEETVSVCSRRPEDADTVLEPSQSGTTCDKNPENIKGVYKRYLLKQMEVIDIDIQYKKLKMRKLELEIQQLQKNASRTTIFKKGKEKKKALFDHFPQHLFVFSPLTG</sequence>
<dbReference type="GeneID" id="113063363"/>
<evidence type="ECO:0000259" key="1">
    <source>
        <dbReference type="Pfam" id="PF13873"/>
    </source>
</evidence>
<dbReference type="KEGG" id="caua:113063363"/>
<evidence type="ECO:0000313" key="2">
    <source>
        <dbReference type="Proteomes" id="UP000515129"/>
    </source>
</evidence>
<feature type="domain" description="Myb/SANT-like DNA-binding" evidence="1">
    <location>
        <begin position="43"/>
        <end position="94"/>
    </location>
</feature>
<proteinExistence type="predicted"/>
<evidence type="ECO:0000313" key="3">
    <source>
        <dbReference type="RefSeq" id="XP_026089470.1"/>
    </source>
</evidence>
<accession>A0A6P6LY71</accession>
<dbReference type="InterPro" id="IPR028002">
    <property type="entry name" value="Myb_DNA-bind_5"/>
</dbReference>
<reference evidence="3" key="1">
    <citation type="submission" date="2025-08" db="UniProtKB">
        <authorList>
            <consortium name="RefSeq"/>
        </authorList>
    </citation>
    <scope>IDENTIFICATION</scope>
    <source>
        <strain evidence="3">Wakin</strain>
        <tissue evidence="3">Muscle</tissue>
    </source>
</reference>
<name>A0A6P6LY71_CARAU</name>